<sequence>MPQWQGQLVKIDDYHWEIPQSYKDGMRVPGLIYASKELLESIREEQTPEQVANVAFLPGIIKFSFAMPDIHWGYGFPIGGVAAMSVKDGVISPGGVGYDINCGVRLLRTNLNEAEVRPKIDQLVNRLFTNVPSGLGSEGKIKVSRKE</sequence>
<dbReference type="InterPro" id="IPR036025">
    <property type="entry name" value="RtcB-like_sf"/>
</dbReference>
<gene>
    <name evidence="9" type="ORF">S06H3_61869</name>
</gene>
<feature type="non-terminal residue" evidence="9">
    <location>
        <position position="147"/>
    </location>
</feature>
<dbReference type="PANTHER" id="PTHR11118:SF1">
    <property type="entry name" value="RNA-SPLICING LIGASE RTCB HOMOLOG"/>
    <property type="match status" value="1"/>
</dbReference>
<evidence type="ECO:0000256" key="2">
    <source>
        <dbReference type="ARBA" id="ARBA00012726"/>
    </source>
</evidence>
<keyword evidence="5" id="KW-0547">Nucleotide-binding</keyword>
<keyword evidence="3" id="KW-0436">Ligase</keyword>
<evidence type="ECO:0000313" key="9">
    <source>
        <dbReference type="EMBL" id="GAI56072.1"/>
    </source>
</evidence>
<evidence type="ECO:0000256" key="8">
    <source>
        <dbReference type="ARBA" id="ARBA00047746"/>
    </source>
</evidence>
<dbReference type="EMBL" id="BARV01040657">
    <property type="protein sequence ID" value="GAI56072.1"/>
    <property type="molecule type" value="Genomic_DNA"/>
</dbReference>
<comment type="cofactor">
    <cofactor evidence="1">
        <name>Mn(2+)</name>
        <dbReference type="ChEBI" id="CHEBI:29035"/>
    </cofactor>
</comment>
<dbReference type="GO" id="GO:0170057">
    <property type="term" value="F:RNA ligase (GTP) activity"/>
    <property type="evidence" value="ECO:0007669"/>
    <property type="project" value="UniProtKB-EC"/>
</dbReference>
<dbReference type="GO" id="GO:0005525">
    <property type="term" value="F:GTP binding"/>
    <property type="evidence" value="ECO:0007669"/>
    <property type="project" value="UniProtKB-KW"/>
</dbReference>
<organism evidence="9">
    <name type="scientific">marine sediment metagenome</name>
    <dbReference type="NCBI Taxonomy" id="412755"/>
    <lineage>
        <taxon>unclassified sequences</taxon>
        <taxon>metagenomes</taxon>
        <taxon>ecological metagenomes</taxon>
    </lineage>
</organism>
<name>X1PIG7_9ZZZZ</name>
<dbReference type="EC" id="6.5.1.8" evidence="2"/>
<evidence type="ECO:0000256" key="7">
    <source>
        <dbReference type="ARBA" id="ARBA00023211"/>
    </source>
</evidence>
<dbReference type="GO" id="GO:0046872">
    <property type="term" value="F:metal ion binding"/>
    <property type="evidence" value="ECO:0007669"/>
    <property type="project" value="UniProtKB-KW"/>
</dbReference>
<dbReference type="GO" id="GO:0006396">
    <property type="term" value="P:RNA processing"/>
    <property type="evidence" value="ECO:0007669"/>
    <property type="project" value="InterPro"/>
</dbReference>
<dbReference type="AlphaFoldDB" id="X1PIG7"/>
<keyword evidence="6" id="KW-0342">GTP-binding</keyword>
<dbReference type="GO" id="GO:0003972">
    <property type="term" value="F:RNA ligase (ATP) activity"/>
    <property type="evidence" value="ECO:0007669"/>
    <property type="project" value="TreeGrafter"/>
</dbReference>
<evidence type="ECO:0000256" key="3">
    <source>
        <dbReference type="ARBA" id="ARBA00022598"/>
    </source>
</evidence>
<protein>
    <recommendedName>
        <fullName evidence="2">3'-phosphate/5'-hydroxy nucleic acid ligase</fullName>
        <ecNumber evidence="2">6.5.1.8</ecNumber>
    </recommendedName>
</protein>
<dbReference type="Pfam" id="PF01139">
    <property type="entry name" value="RtcB"/>
    <property type="match status" value="1"/>
</dbReference>
<keyword evidence="4" id="KW-0479">Metal-binding</keyword>
<comment type="catalytic activity">
    <reaction evidence="8">
        <text>a 3'-end 3'-phospho-ribonucleotide-RNA + a 5'-end dephospho-ribonucleoside-RNA + GTP = a ribonucleotidyl-ribonucleotide-RNA + GMP + diphosphate</text>
        <dbReference type="Rhea" id="RHEA:68076"/>
        <dbReference type="Rhea" id="RHEA-COMP:10463"/>
        <dbReference type="Rhea" id="RHEA-COMP:13936"/>
        <dbReference type="Rhea" id="RHEA-COMP:17355"/>
        <dbReference type="ChEBI" id="CHEBI:33019"/>
        <dbReference type="ChEBI" id="CHEBI:37565"/>
        <dbReference type="ChEBI" id="CHEBI:58115"/>
        <dbReference type="ChEBI" id="CHEBI:83062"/>
        <dbReference type="ChEBI" id="CHEBI:138284"/>
        <dbReference type="ChEBI" id="CHEBI:173118"/>
        <dbReference type="EC" id="6.5.1.8"/>
    </reaction>
</comment>
<reference evidence="9" key="1">
    <citation type="journal article" date="2014" name="Front. Microbiol.">
        <title>High frequency of phylogenetically diverse reductive dehalogenase-homologous genes in deep subseafloor sedimentary metagenomes.</title>
        <authorList>
            <person name="Kawai M."/>
            <person name="Futagami T."/>
            <person name="Toyoda A."/>
            <person name="Takaki Y."/>
            <person name="Nishi S."/>
            <person name="Hori S."/>
            <person name="Arai W."/>
            <person name="Tsubouchi T."/>
            <person name="Morono Y."/>
            <person name="Uchiyama I."/>
            <person name="Ito T."/>
            <person name="Fujiyama A."/>
            <person name="Inagaki F."/>
            <person name="Takami H."/>
        </authorList>
    </citation>
    <scope>NUCLEOTIDE SEQUENCE</scope>
    <source>
        <strain evidence="9">Expedition CK06-06</strain>
    </source>
</reference>
<evidence type="ECO:0000256" key="6">
    <source>
        <dbReference type="ARBA" id="ARBA00023134"/>
    </source>
</evidence>
<dbReference type="InterPro" id="IPR001233">
    <property type="entry name" value="RtcB"/>
</dbReference>
<accession>X1PIG7</accession>
<dbReference type="SUPFAM" id="SSF103365">
    <property type="entry name" value="Hypothetical protein PH1602"/>
    <property type="match status" value="1"/>
</dbReference>
<dbReference type="PROSITE" id="PS01288">
    <property type="entry name" value="UPF0027"/>
    <property type="match status" value="1"/>
</dbReference>
<comment type="caution">
    <text evidence="9">The sequence shown here is derived from an EMBL/GenBank/DDBJ whole genome shotgun (WGS) entry which is preliminary data.</text>
</comment>
<evidence type="ECO:0000256" key="4">
    <source>
        <dbReference type="ARBA" id="ARBA00022723"/>
    </source>
</evidence>
<proteinExistence type="predicted"/>
<evidence type="ECO:0000256" key="5">
    <source>
        <dbReference type="ARBA" id="ARBA00022741"/>
    </source>
</evidence>
<dbReference type="PANTHER" id="PTHR11118">
    <property type="entry name" value="RNA-SPLICING LIGASE RTCB HOMOLOG"/>
    <property type="match status" value="1"/>
</dbReference>
<evidence type="ECO:0000256" key="1">
    <source>
        <dbReference type="ARBA" id="ARBA00001936"/>
    </source>
</evidence>
<dbReference type="Gene3D" id="3.90.1860.10">
    <property type="entry name" value="tRNA-splicing ligase RtcB"/>
    <property type="match status" value="1"/>
</dbReference>
<keyword evidence="7" id="KW-0464">Manganese</keyword>